<keyword evidence="2 6" id="KW-0547">Nucleotide-binding</keyword>
<protein>
    <recommendedName>
        <fullName evidence="5">5-formyltetrahydrofolate cyclo-ligase</fullName>
        <ecNumber evidence="5">6.3.3.2</ecNumber>
    </recommendedName>
</protein>
<name>A0A9N9I4J9_9GLOM</name>
<dbReference type="GO" id="GO:0030272">
    <property type="term" value="F:5-formyltetrahydrofolate cyclo-ligase activity"/>
    <property type="evidence" value="ECO:0007669"/>
    <property type="project" value="UniProtKB-EC"/>
</dbReference>
<evidence type="ECO:0000313" key="7">
    <source>
        <dbReference type="EMBL" id="CAG8719771.1"/>
    </source>
</evidence>
<comment type="similarity">
    <text evidence="1">Belongs to the 5-formyltetrahydrofolate cyclo-ligase family.</text>
</comment>
<dbReference type="PANTHER" id="PTHR23407">
    <property type="entry name" value="ATPASE INHIBITOR/5-FORMYLTETRAHYDROFOLATE CYCLO-LIGASE"/>
    <property type="match status" value="1"/>
</dbReference>
<keyword evidence="3 6" id="KW-0067">ATP-binding</keyword>
<dbReference type="GO" id="GO:0035999">
    <property type="term" value="P:tetrahydrofolate interconversion"/>
    <property type="evidence" value="ECO:0007669"/>
    <property type="project" value="TreeGrafter"/>
</dbReference>
<dbReference type="PIRSF" id="PIRSF006806">
    <property type="entry name" value="FTHF_cligase"/>
    <property type="match status" value="1"/>
</dbReference>
<evidence type="ECO:0000256" key="5">
    <source>
        <dbReference type="ARBA" id="ARBA00038966"/>
    </source>
</evidence>
<evidence type="ECO:0000256" key="2">
    <source>
        <dbReference type="ARBA" id="ARBA00022741"/>
    </source>
</evidence>
<dbReference type="InterPro" id="IPR037171">
    <property type="entry name" value="NagB/RpiA_transferase-like"/>
</dbReference>
<keyword evidence="8" id="KW-1185">Reference proteome</keyword>
<sequence>MANVKKVKARLRELTLMDLDTISSEQIERESTAVVERVIFSEEYKSSKNISVYLSKTRGEISTESIIYDIFLKGKICYVPCWDEGKMEMVKLKSLEDYRSIGPNNLNELGFLKSNNQEREIGIAFDYEGNRLGNGKGSYDGYLARCQKWVKPPKTMALALNIQIFRDSTIPVSENDLRPDIILSELEVIGD</sequence>
<dbReference type="InterPro" id="IPR002698">
    <property type="entry name" value="FTHF_cligase"/>
</dbReference>
<comment type="catalytic activity">
    <reaction evidence="4">
        <text>(6S)-5-formyl-5,6,7,8-tetrahydrofolate + ATP = (6R)-5,10-methenyltetrahydrofolate + ADP + phosphate</text>
        <dbReference type="Rhea" id="RHEA:10488"/>
        <dbReference type="ChEBI" id="CHEBI:30616"/>
        <dbReference type="ChEBI" id="CHEBI:43474"/>
        <dbReference type="ChEBI" id="CHEBI:57455"/>
        <dbReference type="ChEBI" id="CHEBI:57457"/>
        <dbReference type="ChEBI" id="CHEBI:456216"/>
        <dbReference type="EC" id="6.3.3.2"/>
    </reaction>
</comment>
<gene>
    <name evidence="7" type="ORF">CPELLU_LOCUS12829</name>
</gene>
<feature type="binding site" evidence="6">
    <location>
        <begin position="8"/>
        <end position="12"/>
    </location>
    <ligand>
        <name>ATP</name>
        <dbReference type="ChEBI" id="CHEBI:30616"/>
    </ligand>
</feature>
<dbReference type="Pfam" id="PF01812">
    <property type="entry name" value="5-FTHF_cyc-lig"/>
    <property type="match status" value="1"/>
</dbReference>
<dbReference type="Gene3D" id="3.40.50.10420">
    <property type="entry name" value="NagB/RpiA/CoA transferase-like"/>
    <property type="match status" value="1"/>
</dbReference>
<feature type="binding site" evidence="6">
    <location>
        <begin position="131"/>
        <end position="139"/>
    </location>
    <ligand>
        <name>ATP</name>
        <dbReference type="ChEBI" id="CHEBI:30616"/>
    </ligand>
</feature>
<dbReference type="GO" id="GO:0005524">
    <property type="term" value="F:ATP binding"/>
    <property type="evidence" value="ECO:0007669"/>
    <property type="project" value="UniProtKB-KW"/>
</dbReference>
<dbReference type="OrthoDB" id="2407293at2759"/>
<feature type="binding site" evidence="6">
    <location>
        <position position="60"/>
    </location>
    <ligand>
        <name>substrate</name>
    </ligand>
</feature>
<evidence type="ECO:0000313" key="8">
    <source>
        <dbReference type="Proteomes" id="UP000789759"/>
    </source>
</evidence>
<dbReference type="GO" id="GO:0009396">
    <property type="term" value="P:folic acid-containing compound biosynthetic process"/>
    <property type="evidence" value="ECO:0007669"/>
    <property type="project" value="TreeGrafter"/>
</dbReference>
<reference evidence="7" key="1">
    <citation type="submission" date="2021-06" db="EMBL/GenBank/DDBJ databases">
        <authorList>
            <person name="Kallberg Y."/>
            <person name="Tangrot J."/>
            <person name="Rosling A."/>
        </authorList>
    </citation>
    <scope>NUCLEOTIDE SEQUENCE</scope>
    <source>
        <strain evidence="7">FL966</strain>
    </source>
</reference>
<dbReference type="EC" id="6.3.3.2" evidence="5"/>
<evidence type="ECO:0000256" key="3">
    <source>
        <dbReference type="ARBA" id="ARBA00022840"/>
    </source>
</evidence>
<feature type="binding site" evidence="6">
    <location>
        <position position="54"/>
    </location>
    <ligand>
        <name>substrate</name>
    </ligand>
</feature>
<dbReference type="InterPro" id="IPR024185">
    <property type="entry name" value="FTHF_cligase-like_sf"/>
</dbReference>
<dbReference type="SUPFAM" id="SSF100950">
    <property type="entry name" value="NagB/RpiA/CoA transferase-like"/>
    <property type="match status" value="1"/>
</dbReference>
<evidence type="ECO:0000256" key="4">
    <source>
        <dbReference type="ARBA" id="ARBA00036539"/>
    </source>
</evidence>
<dbReference type="AlphaFoldDB" id="A0A9N9I4J9"/>
<accession>A0A9N9I4J9</accession>
<evidence type="ECO:0000256" key="6">
    <source>
        <dbReference type="PIRSR" id="PIRSR006806-1"/>
    </source>
</evidence>
<dbReference type="GO" id="GO:0005739">
    <property type="term" value="C:mitochondrion"/>
    <property type="evidence" value="ECO:0007669"/>
    <property type="project" value="TreeGrafter"/>
</dbReference>
<evidence type="ECO:0000256" key="1">
    <source>
        <dbReference type="ARBA" id="ARBA00010638"/>
    </source>
</evidence>
<organism evidence="7 8">
    <name type="scientific">Cetraspora pellucida</name>
    <dbReference type="NCBI Taxonomy" id="1433469"/>
    <lineage>
        <taxon>Eukaryota</taxon>
        <taxon>Fungi</taxon>
        <taxon>Fungi incertae sedis</taxon>
        <taxon>Mucoromycota</taxon>
        <taxon>Glomeromycotina</taxon>
        <taxon>Glomeromycetes</taxon>
        <taxon>Diversisporales</taxon>
        <taxon>Gigasporaceae</taxon>
        <taxon>Cetraspora</taxon>
    </lineage>
</organism>
<dbReference type="Proteomes" id="UP000789759">
    <property type="component" value="Unassembled WGS sequence"/>
</dbReference>
<dbReference type="PANTHER" id="PTHR23407:SF1">
    <property type="entry name" value="5-FORMYLTETRAHYDROFOLATE CYCLO-LIGASE"/>
    <property type="match status" value="1"/>
</dbReference>
<comment type="caution">
    <text evidence="7">The sequence shown here is derived from an EMBL/GenBank/DDBJ whole genome shotgun (WGS) entry which is preliminary data.</text>
</comment>
<proteinExistence type="inferred from homology"/>
<dbReference type="EMBL" id="CAJVQA010012822">
    <property type="protein sequence ID" value="CAG8719771.1"/>
    <property type="molecule type" value="Genomic_DNA"/>
</dbReference>